<sequence>MTGERLQENNSSVMDKCPDAQMIVWCRVIQDGQESAIVSGDGTETRAERKKEEGENVLSLLEDLVMRRKRVEPTPSRGTTTRRLHYECPSISLNFYGEKKKSPERCLYPENDNSLKNQSQSLTRLHTRLLSQSRDEVGNCFGSRADRGSGRY</sequence>
<evidence type="ECO:0000313" key="1">
    <source>
        <dbReference type="EMBL" id="GFY30206.1"/>
    </source>
</evidence>
<comment type="caution">
    <text evidence="1">The sequence shown here is derived from an EMBL/GenBank/DDBJ whole genome shotgun (WGS) entry which is preliminary data.</text>
</comment>
<organism evidence="1 2">
    <name type="scientific">Trichonephila clavipes</name>
    <name type="common">Golden silk orbweaver</name>
    <name type="synonym">Nephila clavipes</name>
    <dbReference type="NCBI Taxonomy" id="2585209"/>
    <lineage>
        <taxon>Eukaryota</taxon>
        <taxon>Metazoa</taxon>
        <taxon>Ecdysozoa</taxon>
        <taxon>Arthropoda</taxon>
        <taxon>Chelicerata</taxon>
        <taxon>Arachnida</taxon>
        <taxon>Araneae</taxon>
        <taxon>Araneomorphae</taxon>
        <taxon>Entelegynae</taxon>
        <taxon>Araneoidea</taxon>
        <taxon>Nephilidae</taxon>
        <taxon>Trichonephila</taxon>
    </lineage>
</organism>
<accession>A0A8X6W9S2</accession>
<dbReference type="EMBL" id="BMAU01021391">
    <property type="protein sequence ID" value="GFY30206.1"/>
    <property type="molecule type" value="Genomic_DNA"/>
</dbReference>
<proteinExistence type="predicted"/>
<gene>
    <name evidence="1" type="ORF">TNCV_3091131</name>
</gene>
<name>A0A8X6W9S2_TRICX</name>
<dbReference type="AlphaFoldDB" id="A0A8X6W9S2"/>
<reference evidence="1" key="1">
    <citation type="submission" date="2020-08" db="EMBL/GenBank/DDBJ databases">
        <title>Multicomponent nature underlies the extraordinary mechanical properties of spider dragline silk.</title>
        <authorList>
            <person name="Kono N."/>
            <person name="Nakamura H."/>
            <person name="Mori M."/>
            <person name="Yoshida Y."/>
            <person name="Ohtoshi R."/>
            <person name="Malay A.D."/>
            <person name="Moran D.A.P."/>
            <person name="Tomita M."/>
            <person name="Numata K."/>
            <person name="Arakawa K."/>
        </authorList>
    </citation>
    <scope>NUCLEOTIDE SEQUENCE</scope>
</reference>
<evidence type="ECO:0000313" key="2">
    <source>
        <dbReference type="Proteomes" id="UP000887159"/>
    </source>
</evidence>
<keyword evidence="2" id="KW-1185">Reference proteome</keyword>
<dbReference type="Proteomes" id="UP000887159">
    <property type="component" value="Unassembled WGS sequence"/>
</dbReference>
<protein>
    <submittedName>
        <fullName evidence="1">Uncharacterized protein</fullName>
    </submittedName>
</protein>